<proteinExistence type="predicted"/>
<name>A0AC58SL19_TOBAC</name>
<reference evidence="1" key="1">
    <citation type="journal article" date="2014" name="Nat. Commun.">
        <title>The tobacco genome sequence and its comparison with those of tomato and potato.</title>
        <authorList>
            <person name="Sierro N."/>
            <person name="Battey J.N."/>
            <person name="Ouadi S."/>
            <person name="Bakaher N."/>
            <person name="Bovet L."/>
            <person name="Willig A."/>
            <person name="Goepfert S."/>
            <person name="Peitsch M.C."/>
            <person name="Ivanov N.V."/>
        </authorList>
    </citation>
    <scope>NUCLEOTIDE SEQUENCE [LARGE SCALE GENOMIC DNA]</scope>
</reference>
<accession>A0AC58SL19</accession>
<keyword evidence="1" id="KW-1185">Reference proteome</keyword>
<organism evidence="1 2">
    <name type="scientific">Nicotiana tabacum</name>
    <name type="common">Common tobacco</name>
    <dbReference type="NCBI Taxonomy" id="4097"/>
    <lineage>
        <taxon>Eukaryota</taxon>
        <taxon>Viridiplantae</taxon>
        <taxon>Streptophyta</taxon>
        <taxon>Embryophyta</taxon>
        <taxon>Tracheophyta</taxon>
        <taxon>Spermatophyta</taxon>
        <taxon>Magnoliopsida</taxon>
        <taxon>eudicotyledons</taxon>
        <taxon>Gunneridae</taxon>
        <taxon>Pentapetalae</taxon>
        <taxon>asterids</taxon>
        <taxon>lamiids</taxon>
        <taxon>Solanales</taxon>
        <taxon>Solanaceae</taxon>
        <taxon>Nicotianoideae</taxon>
        <taxon>Nicotianeae</taxon>
        <taxon>Nicotiana</taxon>
    </lineage>
</organism>
<evidence type="ECO:0000313" key="2">
    <source>
        <dbReference type="RefSeq" id="XP_075085670.1"/>
    </source>
</evidence>
<evidence type="ECO:0000313" key="1">
    <source>
        <dbReference type="Proteomes" id="UP000790787"/>
    </source>
</evidence>
<dbReference type="Proteomes" id="UP000790787">
    <property type="component" value="Chromosome 14"/>
</dbReference>
<sequence>MLVALPINLSGRQYSCQQLLFHNRSFSSLTIMDGKSSPTKFCIVLAFLLYVSAFQLMANEEIKSTELNVLQLSLSKDFDAEELIQVVATRDGPFYFSRPRKLGFCLYTRCCKTDDDCIGAKCGPKCHPNVYPCNLGSSPGFCDA</sequence>
<reference evidence="2" key="2">
    <citation type="submission" date="2025-08" db="UniProtKB">
        <authorList>
            <consortium name="RefSeq"/>
        </authorList>
    </citation>
    <scope>IDENTIFICATION</scope>
    <source>
        <tissue evidence="2">Leaf</tissue>
    </source>
</reference>
<protein>
    <submittedName>
        <fullName evidence="2">Uncharacterized protein LOC107773004</fullName>
    </submittedName>
</protein>
<gene>
    <name evidence="2" type="primary">LOC107773004</name>
</gene>
<dbReference type="RefSeq" id="XP_075085670.1">
    <property type="nucleotide sequence ID" value="XM_075229569.1"/>
</dbReference>